<evidence type="ECO:0000313" key="2">
    <source>
        <dbReference type="EMBL" id="MFE8703892.1"/>
    </source>
</evidence>
<reference evidence="2 3" key="1">
    <citation type="submission" date="2024-08" db="EMBL/GenBank/DDBJ databases">
        <title>Two novel Cytobacillus novel species.</title>
        <authorList>
            <person name="Liu G."/>
        </authorList>
    </citation>
    <scope>NUCLEOTIDE SEQUENCE [LARGE SCALE GENOMIC DNA]</scope>
    <source>
        <strain evidence="2 3">FJAT-54145</strain>
    </source>
</reference>
<feature type="compositionally biased region" description="Polar residues" evidence="1">
    <location>
        <begin position="98"/>
        <end position="122"/>
    </location>
</feature>
<feature type="region of interest" description="Disordered" evidence="1">
    <location>
        <begin position="83"/>
        <end position="187"/>
    </location>
</feature>
<comment type="caution">
    <text evidence="2">The sequence shown here is derived from an EMBL/GenBank/DDBJ whole genome shotgun (WGS) entry which is preliminary data.</text>
</comment>
<keyword evidence="3" id="KW-1185">Reference proteome</keyword>
<feature type="compositionally biased region" description="Acidic residues" evidence="1">
    <location>
        <begin position="132"/>
        <end position="150"/>
    </location>
</feature>
<dbReference type="Proteomes" id="UP001601059">
    <property type="component" value="Unassembled WGS sequence"/>
</dbReference>
<evidence type="ECO:0000256" key="1">
    <source>
        <dbReference type="SAM" id="MobiDB-lite"/>
    </source>
</evidence>
<feature type="compositionally biased region" description="Basic and acidic residues" evidence="1">
    <location>
        <begin position="84"/>
        <end position="97"/>
    </location>
</feature>
<sequence>MAKKVRKIYREGDRTTFYLKKGFPEEMLDWINGQSDIQLLFEYALDHLFQEAGPVDIASILPRTYEIGQQTKSIGSGKVIETQEVTKKETLPLKEEQSNTVSPEPSFSDEQSKTLSEVATTIEQEEHSSTPLEEELEETVEEIITEEENQHEESESIPPKQPNADNETSKPKKGWGGLSSFDDSGYM</sequence>
<protein>
    <submittedName>
        <fullName evidence="2">Uncharacterized protein</fullName>
    </submittedName>
</protein>
<dbReference type="EMBL" id="JBIACK010000021">
    <property type="protein sequence ID" value="MFE8703892.1"/>
    <property type="molecule type" value="Genomic_DNA"/>
</dbReference>
<evidence type="ECO:0000313" key="3">
    <source>
        <dbReference type="Proteomes" id="UP001601059"/>
    </source>
</evidence>
<organism evidence="2 3">
    <name type="scientific">Cytobacillus spartinae</name>
    <dbReference type="NCBI Taxonomy" id="3299023"/>
    <lineage>
        <taxon>Bacteria</taxon>
        <taxon>Bacillati</taxon>
        <taxon>Bacillota</taxon>
        <taxon>Bacilli</taxon>
        <taxon>Bacillales</taxon>
        <taxon>Bacillaceae</taxon>
        <taxon>Cytobacillus</taxon>
    </lineage>
</organism>
<name>A0ABW6KMC9_9BACI</name>
<proteinExistence type="predicted"/>
<gene>
    <name evidence="2" type="ORF">ACFYKX_25300</name>
</gene>
<dbReference type="RefSeq" id="WP_389364805.1">
    <property type="nucleotide sequence ID" value="NZ_JBIACK010000021.1"/>
</dbReference>
<accession>A0ABW6KMC9</accession>